<organism evidence="4 5">
    <name type="scientific">Lodderomyces beijingensis</name>
    <dbReference type="NCBI Taxonomy" id="1775926"/>
    <lineage>
        <taxon>Eukaryota</taxon>
        <taxon>Fungi</taxon>
        <taxon>Dikarya</taxon>
        <taxon>Ascomycota</taxon>
        <taxon>Saccharomycotina</taxon>
        <taxon>Pichiomycetes</taxon>
        <taxon>Debaryomycetaceae</taxon>
        <taxon>Candida/Lodderomyces clade</taxon>
        <taxon>Lodderomyces</taxon>
    </lineage>
</organism>
<feature type="compositionally biased region" description="Basic and acidic residues" evidence="2">
    <location>
        <begin position="283"/>
        <end position="295"/>
    </location>
</feature>
<dbReference type="PANTHER" id="PTHR12300">
    <property type="entry name" value="HVA22-LIKE PROTEINS"/>
    <property type="match status" value="1"/>
</dbReference>
<dbReference type="Proteomes" id="UP001497383">
    <property type="component" value="Chromosome 3"/>
</dbReference>
<feature type="transmembrane region" description="Helical" evidence="1">
    <location>
        <begin position="69"/>
        <end position="90"/>
    </location>
</feature>
<dbReference type="RefSeq" id="XP_066829916.1">
    <property type="nucleotide sequence ID" value="XM_066973036.1"/>
</dbReference>
<evidence type="ECO:0000256" key="2">
    <source>
        <dbReference type="SAM" id="MobiDB-lite"/>
    </source>
</evidence>
<comment type="caution">
    <text evidence="1">Lacks conserved residue(s) required for the propagation of feature annotation.</text>
</comment>
<protein>
    <recommendedName>
        <fullName evidence="1">Protein YOP1</fullName>
    </recommendedName>
</protein>
<feature type="region of interest" description="Disordered" evidence="2">
    <location>
        <begin position="283"/>
        <end position="308"/>
    </location>
</feature>
<comment type="similarity">
    <text evidence="1">Belongs to the DP1 family.</text>
</comment>
<name>A0ABP0ZKS6_9ASCO</name>
<feature type="signal peptide" evidence="3">
    <location>
        <begin position="1"/>
        <end position="24"/>
    </location>
</feature>
<keyword evidence="1" id="KW-1133">Transmembrane helix</keyword>
<accession>A0ABP0ZKS6</accession>
<dbReference type="Pfam" id="PF03134">
    <property type="entry name" value="TB2_DP1_HVA22"/>
    <property type="match status" value="1"/>
</dbReference>
<keyword evidence="1" id="KW-0472">Membrane</keyword>
<sequence>MVGFFSMLNTLVSLAYPIIASCRAFEDYTRVSNSIASQTFKIGGISVPLNLIYNTGNKLDGEDERKLQVHLITIQKWFIYWIVLGCVSFLESWLQVVIFLLPGYSIVRLVFSIWLISPMISLDWDHEQANAATFDQTLEWKKFTNGGAGLLFFAYIKPWLEKNIDLVRKVSINPLAILQFMKIGTILDMFDLNRTEKKTTLTNAGFGGVGSGSGTTGTTTNISGVGGSGSGGAGVVDYANVLDNSFVMVMNLKNRFAGNSGDNVETKEVSSVKSMEEFDVVDVEKEPTVAEKETSSQEGTPKRRGYFW</sequence>
<evidence type="ECO:0000256" key="3">
    <source>
        <dbReference type="SAM" id="SignalP"/>
    </source>
</evidence>
<evidence type="ECO:0000313" key="5">
    <source>
        <dbReference type="Proteomes" id="UP001497383"/>
    </source>
</evidence>
<evidence type="ECO:0000256" key="1">
    <source>
        <dbReference type="RuleBase" id="RU362006"/>
    </source>
</evidence>
<proteinExistence type="inferred from homology"/>
<gene>
    <name evidence="4" type="ORF">LODBEIA_P29780</name>
</gene>
<feature type="chain" id="PRO_5045627167" description="Protein YOP1" evidence="3">
    <location>
        <begin position="25"/>
        <end position="308"/>
    </location>
</feature>
<dbReference type="EMBL" id="OZ022407">
    <property type="protein sequence ID" value="CAK9438754.1"/>
    <property type="molecule type" value="Genomic_DNA"/>
</dbReference>
<comment type="subcellular location">
    <subcellularLocation>
        <location evidence="1">Membrane</location>
        <topology evidence="1">Multi-pass membrane protein</topology>
    </subcellularLocation>
</comment>
<keyword evidence="1" id="KW-0812">Transmembrane</keyword>
<evidence type="ECO:0000313" key="4">
    <source>
        <dbReference type="EMBL" id="CAK9438754.1"/>
    </source>
</evidence>
<dbReference type="GeneID" id="92208174"/>
<reference evidence="4 5" key="1">
    <citation type="submission" date="2024-03" db="EMBL/GenBank/DDBJ databases">
        <authorList>
            <person name="Brejova B."/>
        </authorList>
    </citation>
    <scope>NUCLEOTIDE SEQUENCE [LARGE SCALE GENOMIC DNA]</scope>
    <source>
        <strain evidence="4 5">CBS 14171</strain>
    </source>
</reference>
<dbReference type="PANTHER" id="PTHR12300:SF177">
    <property type="entry name" value="PROTEIN YOP1"/>
    <property type="match status" value="1"/>
</dbReference>
<keyword evidence="3" id="KW-0732">Signal</keyword>
<dbReference type="InterPro" id="IPR004345">
    <property type="entry name" value="TB2_DP1_HVA22"/>
</dbReference>
<keyword evidence="5" id="KW-1185">Reference proteome</keyword>